<dbReference type="PANTHER" id="PTHR43537:SF24">
    <property type="entry name" value="GLUCONATE OPERON TRANSCRIPTIONAL REPRESSOR"/>
    <property type="match status" value="1"/>
</dbReference>
<dbReference type="InterPro" id="IPR000524">
    <property type="entry name" value="Tscrpt_reg_HTH_GntR"/>
</dbReference>
<dbReference type="EMBL" id="CP066308">
    <property type="protein sequence ID" value="QQE73741.1"/>
    <property type="molecule type" value="Genomic_DNA"/>
</dbReference>
<dbReference type="InterPro" id="IPR008920">
    <property type="entry name" value="TF_FadR/GntR_C"/>
</dbReference>
<name>A0A7T5JN51_9BACL</name>
<dbReference type="InterPro" id="IPR036390">
    <property type="entry name" value="WH_DNA-bd_sf"/>
</dbReference>
<proteinExistence type="predicted"/>
<dbReference type="GO" id="GO:0043565">
    <property type="term" value="F:sequence-specific DNA binding"/>
    <property type="evidence" value="ECO:0007669"/>
    <property type="project" value="InterPro"/>
</dbReference>
<dbReference type="Gene3D" id="1.20.120.530">
    <property type="entry name" value="GntR ligand-binding domain-like"/>
    <property type="match status" value="1"/>
</dbReference>
<dbReference type="Proteomes" id="UP000677234">
    <property type="component" value="Chromosome"/>
</dbReference>
<organism evidence="5 7">
    <name type="scientific">Brevibacillus composti</name>
    <dbReference type="NCBI Taxonomy" id="2796470"/>
    <lineage>
        <taxon>Bacteria</taxon>
        <taxon>Bacillati</taxon>
        <taxon>Bacillota</taxon>
        <taxon>Bacilli</taxon>
        <taxon>Bacillales</taxon>
        <taxon>Paenibacillaceae</taxon>
        <taxon>Brevibacillus</taxon>
    </lineage>
</organism>
<keyword evidence="3" id="KW-0804">Transcription</keyword>
<evidence type="ECO:0000259" key="4">
    <source>
        <dbReference type="PROSITE" id="PS50949"/>
    </source>
</evidence>
<dbReference type="InterPro" id="IPR036388">
    <property type="entry name" value="WH-like_DNA-bd_sf"/>
</dbReference>
<dbReference type="Pfam" id="PF00392">
    <property type="entry name" value="GntR"/>
    <property type="match status" value="1"/>
</dbReference>
<dbReference type="Gene3D" id="1.10.10.10">
    <property type="entry name" value="Winged helix-like DNA-binding domain superfamily/Winged helix DNA-binding domain"/>
    <property type="match status" value="1"/>
</dbReference>
<dbReference type="InterPro" id="IPR000485">
    <property type="entry name" value="AsnC-type_HTH_dom"/>
</dbReference>
<dbReference type="CDD" id="cd07377">
    <property type="entry name" value="WHTH_GntR"/>
    <property type="match status" value="1"/>
</dbReference>
<feature type="domain" description="HTH gntR-type" evidence="4">
    <location>
        <begin position="8"/>
        <end position="75"/>
    </location>
</feature>
<dbReference type="SUPFAM" id="SSF46785">
    <property type="entry name" value="Winged helix' DNA-binding domain"/>
    <property type="match status" value="1"/>
</dbReference>
<gene>
    <name evidence="5" type="ORF">JD108_17930</name>
    <name evidence="6" type="ORF">KDJ56_17870</name>
</gene>
<evidence type="ECO:0000313" key="8">
    <source>
        <dbReference type="Proteomes" id="UP000677234"/>
    </source>
</evidence>
<dbReference type="Proteomes" id="UP000595847">
    <property type="component" value="Chromosome"/>
</dbReference>
<dbReference type="RefSeq" id="WP_198827343.1">
    <property type="nucleotide sequence ID" value="NZ_CP066308.1"/>
</dbReference>
<sequence>MQDRQRVNTKSDTVYEFIKEQIHSGVFKPGDRIIIREISRQLGVSDIPVREAVKKLASEGFLEVKSHSGARVAALNIQSLEEIFLIRVELETLATRLAVRSATPEEVAQLEACVRKMEESYQNNDMASYTAYNREFHQLLYRASHAPYLVEIIENLYVRSDNSKKIFQHDPERWRKSNAEHREIVEAILAKDEERAAKVIRYQKESGFRGVLNALRLSQSLLGG</sequence>
<keyword evidence="2" id="KW-0238">DNA-binding</keyword>
<dbReference type="SMART" id="SM00345">
    <property type="entry name" value="HTH_GNTR"/>
    <property type="match status" value="1"/>
</dbReference>
<protein>
    <submittedName>
        <fullName evidence="5">GntR family transcriptional regulator</fullName>
    </submittedName>
</protein>
<dbReference type="SUPFAM" id="SSF48008">
    <property type="entry name" value="GntR ligand-binding domain-like"/>
    <property type="match status" value="1"/>
</dbReference>
<reference evidence="6" key="2">
    <citation type="submission" date="2021-04" db="EMBL/GenBank/DDBJ databases">
        <title>Brevibacillus composti FJAT-54423, complete genome.</title>
        <authorList>
            <person name="Tang R."/>
        </authorList>
    </citation>
    <scope>NUCLEOTIDE SEQUENCE</scope>
    <source>
        <strain evidence="6">FJAT-54424</strain>
    </source>
</reference>
<keyword evidence="1" id="KW-0805">Transcription regulation</keyword>
<evidence type="ECO:0000313" key="6">
    <source>
        <dbReference type="EMBL" id="QUO40824.1"/>
    </source>
</evidence>
<evidence type="ECO:0000256" key="3">
    <source>
        <dbReference type="ARBA" id="ARBA00023163"/>
    </source>
</evidence>
<accession>A0A7T5JN51</accession>
<dbReference type="Pfam" id="PF07729">
    <property type="entry name" value="FCD"/>
    <property type="match status" value="1"/>
</dbReference>
<dbReference type="PROSITE" id="PS50949">
    <property type="entry name" value="HTH_GNTR"/>
    <property type="match status" value="1"/>
</dbReference>
<keyword evidence="8" id="KW-1185">Reference proteome</keyword>
<evidence type="ECO:0000313" key="5">
    <source>
        <dbReference type="EMBL" id="QQE73741.1"/>
    </source>
</evidence>
<dbReference type="InterPro" id="IPR011711">
    <property type="entry name" value="GntR_C"/>
</dbReference>
<dbReference type="PANTHER" id="PTHR43537">
    <property type="entry name" value="TRANSCRIPTIONAL REGULATOR, GNTR FAMILY"/>
    <property type="match status" value="1"/>
</dbReference>
<dbReference type="SMART" id="SM00895">
    <property type="entry name" value="FCD"/>
    <property type="match status" value="1"/>
</dbReference>
<evidence type="ECO:0000313" key="7">
    <source>
        <dbReference type="Proteomes" id="UP000595847"/>
    </source>
</evidence>
<dbReference type="KEGG" id="bcop:JD108_17930"/>
<dbReference type="EMBL" id="CP073708">
    <property type="protein sequence ID" value="QUO40824.1"/>
    <property type="molecule type" value="Genomic_DNA"/>
</dbReference>
<dbReference type="PRINTS" id="PR00033">
    <property type="entry name" value="HTHASNC"/>
</dbReference>
<evidence type="ECO:0000256" key="2">
    <source>
        <dbReference type="ARBA" id="ARBA00023125"/>
    </source>
</evidence>
<evidence type="ECO:0000256" key="1">
    <source>
        <dbReference type="ARBA" id="ARBA00023015"/>
    </source>
</evidence>
<reference evidence="5 7" key="1">
    <citation type="submission" date="2020-12" db="EMBL/GenBank/DDBJ databases">
        <title>strain FJAT-54423T represents a novel species of the genus Brevibacillus.</title>
        <authorList>
            <person name="Tang R."/>
        </authorList>
    </citation>
    <scope>NUCLEOTIDE SEQUENCE [LARGE SCALE GENOMIC DNA]</scope>
    <source>
        <strain evidence="5 7">FJAT-54423</strain>
    </source>
</reference>
<dbReference type="AlphaFoldDB" id="A0A7T5JN51"/>
<dbReference type="GO" id="GO:0003700">
    <property type="term" value="F:DNA-binding transcription factor activity"/>
    <property type="evidence" value="ECO:0007669"/>
    <property type="project" value="InterPro"/>
</dbReference>